<dbReference type="Proteomes" id="UP001596496">
    <property type="component" value="Unassembled WGS sequence"/>
</dbReference>
<feature type="region of interest" description="Disordered" evidence="1">
    <location>
        <begin position="31"/>
        <end position="145"/>
    </location>
</feature>
<evidence type="ECO:0000313" key="2">
    <source>
        <dbReference type="EMBL" id="MFC7387822.1"/>
    </source>
</evidence>
<feature type="compositionally biased region" description="Pro residues" evidence="1">
    <location>
        <begin position="98"/>
        <end position="128"/>
    </location>
</feature>
<feature type="non-terminal residue" evidence="2">
    <location>
        <position position="1"/>
    </location>
</feature>
<reference evidence="3" key="1">
    <citation type="journal article" date="2019" name="Int. J. Syst. Evol. Microbiol.">
        <title>The Global Catalogue of Microorganisms (GCM) 10K type strain sequencing project: providing services to taxonomists for standard genome sequencing and annotation.</title>
        <authorList>
            <consortium name="The Broad Institute Genomics Platform"/>
            <consortium name="The Broad Institute Genome Sequencing Center for Infectious Disease"/>
            <person name="Wu L."/>
            <person name="Ma J."/>
        </authorList>
    </citation>
    <scope>NUCLEOTIDE SEQUENCE [LARGE SCALE GENOMIC DNA]</scope>
    <source>
        <strain evidence="3">CECT 7649</strain>
    </source>
</reference>
<name>A0ABW2PFF4_9ACTN</name>
<keyword evidence="3" id="KW-1185">Reference proteome</keyword>
<evidence type="ECO:0000313" key="3">
    <source>
        <dbReference type="Proteomes" id="UP001596496"/>
    </source>
</evidence>
<sequence>LRPPPACVADRRAAVHTVVRGAPGALRVVTAAASAAATEEPRPGPPGAPGRRGRRGPAPIVPPDRAESLRRDAARLSAGHRRTERPPPQWRTAGGPAPGRPVPRPAPPAPKASPYAAPLPFPGDPPSPRRAAGDGDGPGAPPAIDVERLTDDVVRRIDRRIVAHRERLGLI</sequence>
<feature type="compositionally biased region" description="Basic and acidic residues" evidence="1">
    <location>
        <begin position="64"/>
        <end position="74"/>
    </location>
</feature>
<dbReference type="EMBL" id="JBHTCG010000044">
    <property type="protein sequence ID" value="MFC7387822.1"/>
    <property type="molecule type" value="Genomic_DNA"/>
</dbReference>
<protein>
    <submittedName>
        <fullName evidence="2">Uncharacterized protein</fullName>
    </submittedName>
</protein>
<proteinExistence type="predicted"/>
<comment type="caution">
    <text evidence="2">The sequence shown here is derived from an EMBL/GenBank/DDBJ whole genome shotgun (WGS) entry which is preliminary data.</text>
</comment>
<organism evidence="2 3">
    <name type="scientific">Sphaerisporangium rhizosphaerae</name>
    <dbReference type="NCBI Taxonomy" id="2269375"/>
    <lineage>
        <taxon>Bacteria</taxon>
        <taxon>Bacillati</taxon>
        <taxon>Actinomycetota</taxon>
        <taxon>Actinomycetes</taxon>
        <taxon>Streptosporangiales</taxon>
        <taxon>Streptosporangiaceae</taxon>
        <taxon>Sphaerisporangium</taxon>
    </lineage>
</organism>
<gene>
    <name evidence="2" type="ORF">ACFQSB_36830</name>
</gene>
<accession>A0ABW2PFF4</accession>
<evidence type="ECO:0000256" key="1">
    <source>
        <dbReference type="SAM" id="MobiDB-lite"/>
    </source>
</evidence>